<evidence type="ECO:0000313" key="9">
    <source>
        <dbReference type="Proteomes" id="UP000594262"/>
    </source>
</evidence>
<evidence type="ECO:0000313" key="8">
    <source>
        <dbReference type="EnsemblMetazoa" id="CLYHEMP018882.2"/>
    </source>
</evidence>
<evidence type="ECO:0000259" key="7">
    <source>
        <dbReference type="SMART" id="SM01352"/>
    </source>
</evidence>
<dbReference type="GeneID" id="136821681"/>
<feature type="chain" id="PRO_5033596694" description="APCDD1 domain-containing protein" evidence="6">
    <location>
        <begin position="20"/>
        <end position="511"/>
    </location>
</feature>
<comment type="subcellular location">
    <subcellularLocation>
        <location evidence="1">Membrane</location>
        <topology evidence="1">Single-pass membrane protein</topology>
    </subcellularLocation>
</comment>
<reference evidence="8" key="1">
    <citation type="submission" date="2021-01" db="UniProtKB">
        <authorList>
            <consortium name="EnsemblMetazoa"/>
        </authorList>
    </citation>
    <scope>IDENTIFICATION</scope>
</reference>
<dbReference type="EnsemblMetazoa" id="CLYHEMT018882.1">
    <property type="protein sequence ID" value="CLYHEMP018882.1"/>
    <property type="gene ID" value="CLYHEMG018882"/>
</dbReference>
<keyword evidence="4" id="KW-0472">Membrane</keyword>
<dbReference type="GO" id="GO:0005886">
    <property type="term" value="C:plasma membrane"/>
    <property type="evidence" value="ECO:0007669"/>
    <property type="project" value="InterPro"/>
</dbReference>
<dbReference type="Pfam" id="PF14921">
    <property type="entry name" value="APCDDC"/>
    <property type="match status" value="1"/>
</dbReference>
<keyword evidence="5" id="KW-0325">Glycoprotein</keyword>
<dbReference type="InterPro" id="IPR029405">
    <property type="entry name" value="APCDD1_dom"/>
</dbReference>
<dbReference type="GO" id="GO:0017147">
    <property type="term" value="F:Wnt-protein binding"/>
    <property type="evidence" value="ECO:0007669"/>
    <property type="project" value="InterPro"/>
</dbReference>
<dbReference type="InterPro" id="IPR042425">
    <property type="entry name" value="APCDD1"/>
</dbReference>
<dbReference type="RefSeq" id="XP_066933994.1">
    <property type="nucleotide sequence ID" value="XM_067077893.1"/>
</dbReference>
<dbReference type="OrthoDB" id="5985602at2759"/>
<keyword evidence="9" id="KW-1185">Reference proteome</keyword>
<sequence>MVPLLCLSLIVLGFFGVDASNEKCINYAKDIYHHHETQAFIASDEPRGTWVSSRCELTRGGKTVSKIKYLYRRFEFDGGQLSANIYHYSDSWCTKPSFTVKFDGRYVIHQRNSSSRFVVSNPSDFKFTNIRFNAGEQTTIENFFTFIMAKCPSALPNYSSMESSDKKIDLKKLIGKDIPLDNYVLRKKHCRFFLGLHPMSYSKTRMVRDKTRSKFTTLYFGDIPPFKTPNMHQYELKHFQYGLARVDRPDCKICALAENADQIPILPAPTSQDGFTGQWVSDKCTAIDEDRYATVFYEFKKDGTFSYANTLFDDGDCKRKSLTYRVGGTYTSFNVADNVKGLIGLRLILKSMQLTPYSKRMLIFLRGSKQCGSAWKLDEEQDLTSSGGCEDLFSQRLPIENPVLVRANAYGEQRELYIENYIRGIAFSSKCVPCDSVTKGFTPRKTTPQPETNEIEISTVPNPNKVAVDDQIDKILKNYKEQGKGPHSSSKVCRCSLLTVLLSVVLSFLIL</sequence>
<protein>
    <recommendedName>
        <fullName evidence="7">APCDD1 domain-containing protein</fullName>
    </recommendedName>
</protein>
<keyword evidence="3 6" id="KW-0732">Signal</keyword>
<organism evidence="8 9">
    <name type="scientific">Clytia hemisphaerica</name>
    <dbReference type="NCBI Taxonomy" id="252671"/>
    <lineage>
        <taxon>Eukaryota</taxon>
        <taxon>Metazoa</taxon>
        <taxon>Cnidaria</taxon>
        <taxon>Hydrozoa</taxon>
        <taxon>Hydroidolina</taxon>
        <taxon>Leptothecata</taxon>
        <taxon>Obeliida</taxon>
        <taxon>Clytiidae</taxon>
        <taxon>Clytia</taxon>
    </lineage>
</organism>
<feature type="signal peptide" evidence="6">
    <location>
        <begin position="1"/>
        <end position="19"/>
    </location>
</feature>
<evidence type="ECO:0000256" key="4">
    <source>
        <dbReference type="ARBA" id="ARBA00023136"/>
    </source>
</evidence>
<proteinExistence type="predicted"/>
<feature type="domain" description="APCDD1" evidence="7">
    <location>
        <begin position="27"/>
        <end position="268"/>
    </location>
</feature>
<evidence type="ECO:0000256" key="3">
    <source>
        <dbReference type="ARBA" id="ARBA00022729"/>
    </source>
</evidence>
<keyword evidence="2" id="KW-0812">Transmembrane</keyword>
<evidence type="ECO:0000256" key="1">
    <source>
        <dbReference type="ARBA" id="ARBA00004167"/>
    </source>
</evidence>
<accession>A0A7M5X9I6</accession>
<evidence type="ECO:0000256" key="2">
    <source>
        <dbReference type="ARBA" id="ARBA00022692"/>
    </source>
</evidence>
<dbReference type="Proteomes" id="UP000594262">
    <property type="component" value="Unplaced"/>
</dbReference>
<dbReference type="SMART" id="SM01352">
    <property type="entry name" value="APCDDC"/>
    <property type="match status" value="1"/>
</dbReference>
<evidence type="ECO:0000256" key="5">
    <source>
        <dbReference type="ARBA" id="ARBA00023180"/>
    </source>
</evidence>
<name>A0A7M5X9I6_9CNID</name>
<dbReference type="GO" id="GO:0030178">
    <property type="term" value="P:negative regulation of Wnt signaling pathway"/>
    <property type="evidence" value="ECO:0007669"/>
    <property type="project" value="InterPro"/>
</dbReference>
<dbReference type="EnsemblMetazoa" id="CLYHEMT018882.2">
    <property type="protein sequence ID" value="CLYHEMP018882.2"/>
    <property type="gene ID" value="CLYHEMG018882"/>
</dbReference>
<dbReference type="PANTHER" id="PTHR31021">
    <property type="entry name" value="ADENOMATOSIS POLYPOSIS COLI DOWN-REGULATED 1"/>
    <property type="match status" value="1"/>
</dbReference>
<evidence type="ECO:0000256" key="6">
    <source>
        <dbReference type="SAM" id="SignalP"/>
    </source>
</evidence>
<dbReference type="PANTHER" id="PTHR31021:SF1">
    <property type="entry name" value="CHROMOSOME UNDETERMINED SCAFFOLD_56, WHOLE GENOME SHOTGUN SEQUENCE"/>
    <property type="match status" value="1"/>
</dbReference>
<dbReference type="AlphaFoldDB" id="A0A7M5X9I6"/>